<dbReference type="AlphaFoldDB" id="A0A8S9V7T7"/>
<dbReference type="EMBL" id="JAACNO010000586">
    <property type="protein sequence ID" value="KAF4146588.1"/>
    <property type="molecule type" value="Genomic_DNA"/>
</dbReference>
<reference evidence="1" key="1">
    <citation type="submission" date="2020-03" db="EMBL/GenBank/DDBJ databases">
        <title>Hybrid Assembly of Korean Phytophthora infestans isolates.</title>
        <authorList>
            <person name="Prokchorchik M."/>
            <person name="Lee Y."/>
            <person name="Seo J."/>
            <person name="Cho J.-H."/>
            <person name="Park Y.-E."/>
            <person name="Jang D.-C."/>
            <person name="Im J.-S."/>
            <person name="Choi J.-G."/>
            <person name="Park H.-J."/>
            <person name="Lee G.-B."/>
            <person name="Lee Y.-G."/>
            <person name="Hong S.-Y."/>
            <person name="Cho K."/>
            <person name="Sohn K.H."/>
        </authorList>
    </citation>
    <scope>NUCLEOTIDE SEQUENCE</scope>
    <source>
        <strain evidence="1">KR_2_A2</strain>
    </source>
</reference>
<feature type="non-terminal residue" evidence="1">
    <location>
        <position position="1"/>
    </location>
</feature>
<protein>
    <submittedName>
        <fullName evidence="1">Uncharacterized protein</fullName>
    </submittedName>
</protein>
<gene>
    <name evidence="1" type="ORF">GN958_ATG04185</name>
</gene>
<comment type="caution">
    <text evidence="1">The sequence shown here is derived from an EMBL/GenBank/DDBJ whole genome shotgun (WGS) entry which is preliminary data.</text>
</comment>
<evidence type="ECO:0000313" key="1">
    <source>
        <dbReference type="EMBL" id="KAF4146588.1"/>
    </source>
</evidence>
<evidence type="ECO:0000313" key="2">
    <source>
        <dbReference type="Proteomes" id="UP000704712"/>
    </source>
</evidence>
<dbReference type="Proteomes" id="UP000704712">
    <property type="component" value="Unassembled WGS sequence"/>
</dbReference>
<name>A0A8S9V7T7_PHYIN</name>
<accession>A0A8S9V7T7</accession>
<sequence length="172" mass="19040">QRTAGARATPIAIADRTLVTGLDPELRLVRQLLPWYLDRHATYGVLTWLVYPPVTRVTRVQFPDGKLLLLCCAHTATLFVVLRPTAVFHTRFASFRQRTAGARATPIAIADRTLVTGLDPELRLVRQLLPWYLDRHATYGVLTVLVDCTVAESAQNRPEGAEADVVEQAGAV</sequence>
<proteinExistence type="predicted"/>
<organism evidence="1 2">
    <name type="scientific">Phytophthora infestans</name>
    <name type="common">Potato late blight agent</name>
    <name type="synonym">Botrytis infestans</name>
    <dbReference type="NCBI Taxonomy" id="4787"/>
    <lineage>
        <taxon>Eukaryota</taxon>
        <taxon>Sar</taxon>
        <taxon>Stramenopiles</taxon>
        <taxon>Oomycota</taxon>
        <taxon>Peronosporomycetes</taxon>
        <taxon>Peronosporales</taxon>
        <taxon>Peronosporaceae</taxon>
        <taxon>Phytophthora</taxon>
    </lineage>
</organism>